<reference evidence="2" key="1">
    <citation type="submission" date="2016-11" db="UniProtKB">
        <authorList>
            <consortium name="WormBaseParasite"/>
        </authorList>
    </citation>
    <scope>IDENTIFICATION</scope>
    <source>
        <strain evidence="2">KR3021</strain>
    </source>
</reference>
<dbReference type="Proteomes" id="UP000095286">
    <property type="component" value="Unplaced"/>
</dbReference>
<organism evidence="1 2">
    <name type="scientific">Rhabditophanes sp. KR3021</name>
    <dbReference type="NCBI Taxonomy" id="114890"/>
    <lineage>
        <taxon>Eukaryota</taxon>
        <taxon>Metazoa</taxon>
        <taxon>Ecdysozoa</taxon>
        <taxon>Nematoda</taxon>
        <taxon>Chromadorea</taxon>
        <taxon>Rhabditida</taxon>
        <taxon>Tylenchina</taxon>
        <taxon>Panagrolaimomorpha</taxon>
        <taxon>Strongyloidoidea</taxon>
        <taxon>Alloionematidae</taxon>
        <taxon>Rhabditophanes</taxon>
    </lineage>
</organism>
<name>A0AC35TWJ3_9BILA</name>
<evidence type="ECO:0000313" key="1">
    <source>
        <dbReference type="Proteomes" id="UP000095286"/>
    </source>
</evidence>
<sequence>MFKSKATLLIYFILKIEDHDEVPESNKEIKTFVRLMKKFQKQKIRFGYAVSRPIGTMSLKDLSTIQPERVSFHFDLQAVYIKHLISRICEIPDKGFSNITNLQFIITAPFSDIYNKLSDKYKYFNNLKILLISLKYMTREVHQPIIVDRERQGLFIKSLLKPIKSLQILKLERMPLNKLTNLNETLARYFPELKALYLTYYIKLPLPIDDDFFMPFRNLEAIFIQCPGKREWSFPKSLRMINLFCNRNPRLTTGSHWDQPQSCACFDSARPFNVFVDNGKRRGIQTRIFMEKLVDYELYLRCCEVFRMKNFE</sequence>
<proteinExistence type="predicted"/>
<evidence type="ECO:0000313" key="2">
    <source>
        <dbReference type="WBParaSite" id="RSKR_0000542800.1"/>
    </source>
</evidence>
<protein>
    <submittedName>
        <fullName evidence="2">F-box domain-containing protein</fullName>
    </submittedName>
</protein>
<dbReference type="WBParaSite" id="RSKR_0000542800.1">
    <property type="protein sequence ID" value="RSKR_0000542800.1"/>
    <property type="gene ID" value="RSKR_0000542800"/>
</dbReference>
<accession>A0AC35TWJ3</accession>